<organism evidence="2 3">
    <name type="scientific">Botryotinia fuckeliana (strain B05.10)</name>
    <name type="common">Noble rot fungus</name>
    <name type="synonym">Botrytis cinerea</name>
    <dbReference type="NCBI Taxonomy" id="332648"/>
    <lineage>
        <taxon>Eukaryota</taxon>
        <taxon>Fungi</taxon>
        <taxon>Dikarya</taxon>
        <taxon>Ascomycota</taxon>
        <taxon>Pezizomycotina</taxon>
        <taxon>Leotiomycetes</taxon>
        <taxon>Helotiales</taxon>
        <taxon>Sclerotiniaceae</taxon>
        <taxon>Botrytis</taxon>
    </lineage>
</organism>
<keyword evidence="3" id="KW-1185">Reference proteome</keyword>
<evidence type="ECO:0000256" key="1">
    <source>
        <dbReference type="SAM" id="MobiDB-lite"/>
    </source>
</evidence>
<dbReference type="RefSeq" id="XP_001556697.2">
    <property type="nucleotide sequence ID" value="XM_001556647.2"/>
</dbReference>
<reference evidence="2 3" key="3">
    <citation type="journal article" date="2017" name="Mol. Plant Pathol.">
        <title>A gapless genome sequence of the fungus Botrytis cinerea.</title>
        <authorList>
            <person name="Van Kan J.A."/>
            <person name="Stassen J.H."/>
            <person name="Mosbach A."/>
            <person name="Van Der Lee T.A."/>
            <person name="Faino L."/>
            <person name="Farmer A.D."/>
            <person name="Papasotiriou D.G."/>
            <person name="Zhou S."/>
            <person name="Seidl M.F."/>
            <person name="Cottam E."/>
            <person name="Edel D."/>
            <person name="Hahn M."/>
            <person name="Schwartz D.C."/>
            <person name="Dietrich R.A."/>
            <person name="Widdison S."/>
            <person name="Scalliet G."/>
        </authorList>
    </citation>
    <scope>NUCLEOTIDE SEQUENCE [LARGE SCALE GENOMIC DNA]</scope>
    <source>
        <strain evidence="2 3">B05.10</strain>
    </source>
</reference>
<dbReference type="EMBL" id="CP009815">
    <property type="protein sequence ID" value="ATZ54889.1"/>
    <property type="molecule type" value="Genomic_DNA"/>
</dbReference>
<evidence type="ECO:0000313" key="2">
    <source>
        <dbReference type="EMBL" id="ATZ54889.1"/>
    </source>
</evidence>
<dbReference type="KEGG" id="bfu:BCIN_11g02080"/>
<dbReference type="VEuPathDB" id="FungiDB:Bcin11g02080"/>
<dbReference type="AlphaFoldDB" id="A0A384JWA2"/>
<evidence type="ECO:0008006" key="4">
    <source>
        <dbReference type="Google" id="ProtNLM"/>
    </source>
</evidence>
<evidence type="ECO:0000313" key="3">
    <source>
        <dbReference type="Proteomes" id="UP000001798"/>
    </source>
</evidence>
<feature type="region of interest" description="Disordered" evidence="1">
    <location>
        <begin position="96"/>
        <end position="123"/>
    </location>
</feature>
<reference evidence="2 3" key="2">
    <citation type="journal article" date="2012" name="Eukaryot. Cell">
        <title>Genome update of Botrytis cinerea strains B05.10 and T4.</title>
        <authorList>
            <person name="Staats M."/>
            <person name="van Kan J.A."/>
        </authorList>
    </citation>
    <scope>NUCLEOTIDE SEQUENCE [LARGE SCALE GENOMIC DNA]</scope>
    <source>
        <strain evidence="2 3">B05.10</strain>
    </source>
</reference>
<feature type="compositionally biased region" description="Basic and acidic residues" evidence="1">
    <location>
        <begin position="96"/>
        <end position="105"/>
    </location>
</feature>
<protein>
    <recommendedName>
        <fullName evidence="4">HAT C-terminal dimerisation domain-containing protein</fullName>
    </recommendedName>
</protein>
<dbReference type="OrthoDB" id="3560146at2759"/>
<sequence length="123" mass="13885">MWKDYSAIPISTTPSQRVSSAAGLLVTKHTAKLPCDTIRYVLCLRAWGVLPEEEAEEDIKFVDIDPSDDDNNSDVEIERVVLIPGPTLQERRIEEARIKEQRDNRSYSSDSGKYGNGRLECSK</sequence>
<name>A0A384JWA2_BOTFB</name>
<accession>A0A384JWA2</accession>
<dbReference type="Proteomes" id="UP000001798">
    <property type="component" value="Chromosome 11"/>
</dbReference>
<proteinExistence type="predicted"/>
<gene>
    <name evidence="2" type="ORF">BCIN_11g02080</name>
</gene>
<dbReference type="GeneID" id="5437277"/>
<reference evidence="2 3" key="1">
    <citation type="journal article" date="2011" name="PLoS Genet.">
        <title>Genomic analysis of the necrotrophic fungal pathogens Sclerotinia sclerotiorum and Botrytis cinerea.</title>
        <authorList>
            <person name="Amselem J."/>
            <person name="Cuomo C.A."/>
            <person name="van Kan J.A."/>
            <person name="Viaud M."/>
            <person name="Benito E.P."/>
            <person name="Couloux A."/>
            <person name="Coutinho P.M."/>
            <person name="de Vries R.P."/>
            <person name="Dyer P.S."/>
            <person name="Fillinger S."/>
            <person name="Fournier E."/>
            <person name="Gout L."/>
            <person name="Hahn M."/>
            <person name="Kohn L."/>
            <person name="Lapalu N."/>
            <person name="Plummer K.M."/>
            <person name="Pradier J.M."/>
            <person name="Quevillon E."/>
            <person name="Sharon A."/>
            <person name="Simon A."/>
            <person name="ten Have A."/>
            <person name="Tudzynski B."/>
            <person name="Tudzynski P."/>
            <person name="Wincker P."/>
            <person name="Andrew M."/>
            <person name="Anthouard V."/>
            <person name="Beever R.E."/>
            <person name="Beffa R."/>
            <person name="Benoit I."/>
            <person name="Bouzid O."/>
            <person name="Brault B."/>
            <person name="Chen Z."/>
            <person name="Choquer M."/>
            <person name="Collemare J."/>
            <person name="Cotton P."/>
            <person name="Danchin E.G."/>
            <person name="Da Silva C."/>
            <person name="Gautier A."/>
            <person name="Giraud C."/>
            <person name="Giraud T."/>
            <person name="Gonzalez C."/>
            <person name="Grossetete S."/>
            <person name="Guldener U."/>
            <person name="Henrissat B."/>
            <person name="Howlett B.J."/>
            <person name="Kodira C."/>
            <person name="Kretschmer M."/>
            <person name="Lappartient A."/>
            <person name="Leroch M."/>
            <person name="Levis C."/>
            <person name="Mauceli E."/>
            <person name="Neuveglise C."/>
            <person name="Oeser B."/>
            <person name="Pearson M."/>
            <person name="Poulain J."/>
            <person name="Poussereau N."/>
            <person name="Quesneville H."/>
            <person name="Rascle C."/>
            <person name="Schumacher J."/>
            <person name="Segurens B."/>
            <person name="Sexton A."/>
            <person name="Silva E."/>
            <person name="Sirven C."/>
            <person name="Soanes D.M."/>
            <person name="Talbot N.J."/>
            <person name="Templeton M."/>
            <person name="Yandava C."/>
            <person name="Yarden O."/>
            <person name="Zeng Q."/>
            <person name="Rollins J.A."/>
            <person name="Lebrun M.H."/>
            <person name="Dickman M."/>
        </authorList>
    </citation>
    <scope>NUCLEOTIDE SEQUENCE [LARGE SCALE GENOMIC DNA]</scope>
    <source>
        <strain evidence="2 3">B05.10</strain>
    </source>
</reference>